<protein>
    <submittedName>
        <fullName evidence="3">Gamma-glutamylputrescine oxidase</fullName>
        <ecNumber evidence="3">1.4.3.-</ecNumber>
    </submittedName>
</protein>
<feature type="domain" description="FAD dependent oxidoreductase" evidence="2">
    <location>
        <begin position="35"/>
        <end position="384"/>
    </location>
</feature>
<evidence type="ECO:0000313" key="4">
    <source>
        <dbReference type="Proteomes" id="UP000588068"/>
    </source>
</evidence>
<evidence type="ECO:0000256" key="1">
    <source>
        <dbReference type="ARBA" id="ARBA00023002"/>
    </source>
</evidence>
<dbReference type="PANTHER" id="PTHR13847:SF281">
    <property type="entry name" value="FAD DEPENDENT OXIDOREDUCTASE DOMAIN-CONTAINING PROTEIN"/>
    <property type="match status" value="1"/>
</dbReference>
<dbReference type="AlphaFoldDB" id="A0A841HLL3"/>
<comment type="caution">
    <text evidence="3">The sequence shown here is derived from an EMBL/GenBank/DDBJ whole genome shotgun (WGS) entry which is preliminary data.</text>
</comment>
<evidence type="ECO:0000259" key="2">
    <source>
        <dbReference type="Pfam" id="PF01266"/>
    </source>
</evidence>
<keyword evidence="4" id="KW-1185">Reference proteome</keyword>
<dbReference type="EMBL" id="JACHHZ010000003">
    <property type="protein sequence ID" value="MBB6093967.1"/>
    <property type="molecule type" value="Genomic_DNA"/>
</dbReference>
<gene>
    <name evidence="3" type="ORF">HNQ60_002848</name>
</gene>
<dbReference type="SUPFAM" id="SSF51905">
    <property type="entry name" value="FAD/NAD(P)-binding domain"/>
    <property type="match status" value="1"/>
</dbReference>
<dbReference type="Proteomes" id="UP000588068">
    <property type="component" value="Unassembled WGS sequence"/>
</dbReference>
<reference evidence="3 4" key="1">
    <citation type="submission" date="2020-08" db="EMBL/GenBank/DDBJ databases">
        <title>Genomic Encyclopedia of Type Strains, Phase IV (KMG-IV): sequencing the most valuable type-strain genomes for metagenomic binning, comparative biology and taxonomic classification.</title>
        <authorList>
            <person name="Goeker M."/>
        </authorList>
    </citation>
    <scope>NUCLEOTIDE SEQUENCE [LARGE SCALE GENOMIC DNA]</scope>
    <source>
        <strain evidence="3 4">DSM 26723</strain>
    </source>
</reference>
<name>A0A841HLL3_9GAMM</name>
<dbReference type="PRINTS" id="PR00420">
    <property type="entry name" value="RNGMNOXGNASE"/>
</dbReference>
<dbReference type="PANTHER" id="PTHR13847">
    <property type="entry name" value="SARCOSINE DEHYDROGENASE-RELATED"/>
    <property type="match status" value="1"/>
</dbReference>
<dbReference type="GO" id="GO:0016491">
    <property type="term" value="F:oxidoreductase activity"/>
    <property type="evidence" value="ECO:0007669"/>
    <property type="project" value="UniProtKB-KW"/>
</dbReference>
<dbReference type="EC" id="1.4.3.-" evidence="3"/>
<accession>A0A841HLL3</accession>
<dbReference type="GO" id="GO:0005737">
    <property type="term" value="C:cytoplasm"/>
    <property type="evidence" value="ECO:0007669"/>
    <property type="project" value="TreeGrafter"/>
</dbReference>
<dbReference type="Gene3D" id="3.50.50.60">
    <property type="entry name" value="FAD/NAD(P)-binding domain"/>
    <property type="match status" value="1"/>
</dbReference>
<organism evidence="3 4">
    <name type="scientific">Povalibacter uvarum</name>
    <dbReference type="NCBI Taxonomy" id="732238"/>
    <lineage>
        <taxon>Bacteria</taxon>
        <taxon>Pseudomonadati</taxon>
        <taxon>Pseudomonadota</taxon>
        <taxon>Gammaproteobacteria</taxon>
        <taxon>Steroidobacterales</taxon>
        <taxon>Steroidobacteraceae</taxon>
        <taxon>Povalibacter</taxon>
    </lineage>
</organism>
<dbReference type="InterPro" id="IPR006076">
    <property type="entry name" value="FAD-dep_OxRdtase"/>
</dbReference>
<keyword evidence="1 3" id="KW-0560">Oxidoreductase</keyword>
<proteinExistence type="predicted"/>
<dbReference type="InterPro" id="IPR036188">
    <property type="entry name" value="FAD/NAD-bd_sf"/>
</dbReference>
<dbReference type="Pfam" id="PF01266">
    <property type="entry name" value="DAO"/>
    <property type="match status" value="1"/>
</dbReference>
<sequence>MPAKPRIINQNWWITTLMIKGHKYCPPLTKDIKCDVLIVGGGFSGISAAAEFLAQGLKVVLIEKNIVGGSSSGRSAGFLTPDSELELHQLVRRYGTKAAGEIWDAPLRGIERLVDTIKKHDIQCGLLKQDSLFLGLGSGGKDAVASEIECRESVGFSDQRAYDETQLKGILGAQGYAAGVRYGGTYGVNPLACLQGIKDLLVDNGMQIFESTAMERLEGHTAYTHGGSVTADSIIIAVDKLTSSISPFADEAFHAQTFLSVTEPLTDKELRILFPSGEQMQCWDSKLVYSYFRLTADNRLLLGGGTPVTTFLTDAYNNPGIIRRVIKDFQSHFPELKTLSFMQFWPGQIDMTRDLLPVIARPPGQEHVRFILGCVGIPWATFCGSFAARNVLGDATEDYKKYFNYFSNHRAFALPSSLGKIIGKPMLFSLANTWAKFFQKDTLRAHSEAEKEF</sequence>
<dbReference type="Gene3D" id="3.30.9.10">
    <property type="entry name" value="D-Amino Acid Oxidase, subunit A, domain 2"/>
    <property type="match status" value="1"/>
</dbReference>
<evidence type="ECO:0000313" key="3">
    <source>
        <dbReference type="EMBL" id="MBB6093967.1"/>
    </source>
</evidence>
<dbReference type="RefSeq" id="WP_184332815.1">
    <property type="nucleotide sequence ID" value="NZ_JACHHZ010000003.1"/>
</dbReference>